<evidence type="ECO:0000313" key="4">
    <source>
        <dbReference type="Proteomes" id="UP000027002"/>
    </source>
</evidence>
<proteinExistence type="predicted"/>
<sequence length="108" mass="11580">MSDKPRPESASGPLLSDMSSPLDSWLLDSWFGFIFWGVAFFRMRSADDKVGRARNPAGDGCRVALNVVIILTGLFLLTVGTYASVQGIMDSFRAGEVGGVFSSQSNAV</sequence>
<keyword evidence="4" id="KW-1185">Reference proteome</keyword>
<dbReference type="Proteomes" id="UP000027002">
    <property type="component" value="Chromosome 6"/>
</dbReference>
<evidence type="ECO:0000256" key="2">
    <source>
        <dbReference type="SAM" id="Phobius"/>
    </source>
</evidence>
<evidence type="ECO:0000256" key="1">
    <source>
        <dbReference type="SAM" id="MobiDB-lite"/>
    </source>
</evidence>
<keyword evidence="2" id="KW-0472">Membrane</keyword>
<feature type="region of interest" description="Disordered" evidence="1">
    <location>
        <begin position="1"/>
        <end position="20"/>
    </location>
</feature>
<organism evidence="3 4">
    <name type="scientific">Ustilaginoidea virens</name>
    <name type="common">Rice false smut fungus</name>
    <name type="synonym">Villosiclava virens</name>
    <dbReference type="NCBI Taxonomy" id="1159556"/>
    <lineage>
        <taxon>Eukaryota</taxon>
        <taxon>Fungi</taxon>
        <taxon>Dikarya</taxon>
        <taxon>Ascomycota</taxon>
        <taxon>Pezizomycotina</taxon>
        <taxon>Sordariomycetes</taxon>
        <taxon>Hypocreomycetidae</taxon>
        <taxon>Hypocreales</taxon>
        <taxon>Clavicipitaceae</taxon>
        <taxon>Ustilaginoidea</taxon>
    </lineage>
</organism>
<dbReference type="EMBL" id="CP072758">
    <property type="protein sequence ID" value="QUC23337.1"/>
    <property type="molecule type" value="Genomic_DNA"/>
</dbReference>
<feature type="transmembrane region" description="Helical" evidence="2">
    <location>
        <begin position="63"/>
        <end position="83"/>
    </location>
</feature>
<dbReference type="GeneID" id="66068355"/>
<reference evidence="3" key="1">
    <citation type="submission" date="2020-03" db="EMBL/GenBank/DDBJ databases">
        <title>A mixture of massive structural variations and highly conserved coding sequences in Ustilaginoidea virens genome.</title>
        <authorList>
            <person name="Zhang K."/>
            <person name="Zhao Z."/>
            <person name="Zhang Z."/>
            <person name="Li Y."/>
            <person name="Hsiang T."/>
            <person name="Sun W."/>
        </authorList>
    </citation>
    <scope>NUCLEOTIDE SEQUENCE</scope>
    <source>
        <strain evidence="3">UV-8b</strain>
    </source>
</reference>
<protein>
    <submittedName>
        <fullName evidence="3">Uncharacterized protein</fullName>
    </submittedName>
</protein>
<feature type="transmembrane region" description="Helical" evidence="2">
    <location>
        <begin position="25"/>
        <end position="43"/>
    </location>
</feature>
<dbReference type="RefSeq" id="XP_043001010.1">
    <property type="nucleotide sequence ID" value="XM_043145075.1"/>
</dbReference>
<accession>A0A8E5HXK9</accession>
<name>A0A8E5HXK9_USTVR</name>
<keyword evidence="2" id="KW-0812">Transmembrane</keyword>
<keyword evidence="2" id="KW-1133">Transmembrane helix</keyword>
<evidence type="ECO:0000313" key="3">
    <source>
        <dbReference type="EMBL" id="QUC23337.1"/>
    </source>
</evidence>
<gene>
    <name evidence="3" type="ORF">UV8b_07578</name>
</gene>
<dbReference type="OrthoDB" id="294730at2759"/>
<dbReference type="KEGG" id="uvi:66068355"/>
<dbReference type="AlphaFoldDB" id="A0A8E5HXK9"/>